<dbReference type="GO" id="GO:0005773">
    <property type="term" value="C:vacuole"/>
    <property type="evidence" value="ECO:0007669"/>
    <property type="project" value="GOC"/>
</dbReference>
<comment type="similarity">
    <text evidence="2">Belongs to the peptidase C13 family.</text>
</comment>
<dbReference type="PANTHER" id="PTHR12000:SF42">
    <property type="entry name" value="LEGUMAIN"/>
    <property type="match status" value="1"/>
</dbReference>
<name>A0A814L5V0_9BILA</name>
<accession>A0A814L5V0</accession>
<gene>
    <name evidence="11" type="ORF">SEV965_LOCUS13822</name>
</gene>
<feature type="signal peptide" evidence="10">
    <location>
        <begin position="1"/>
        <end position="23"/>
    </location>
</feature>
<evidence type="ECO:0000256" key="7">
    <source>
        <dbReference type="ARBA" id="ARBA00022807"/>
    </source>
</evidence>
<feature type="chain" id="PRO_5032530837" description="Hemoglobinase" evidence="10">
    <location>
        <begin position="24"/>
        <end position="572"/>
    </location>
</feature>
<evidence type="ECO:0000256" key="8">
    <source>
        <dbReference type="ARBA" id="ARBA00055993"/>
    </source>
</evidence>
<comment type="function">
    <text evidence="8">This protease is used by the parasite for degradation of the host globin.</text>
</comment>
<dbReference type="GO" id="GO:0051603">
    <property type="term" value="P:proteolysis involved in protein catabolic process"/>
    <property type="evidence" value="ECO:0007669"/>
    <property type="project" value="TreeGrafter"/>
</dbReference>
<dbReference type="Proteomes" id="UP000663889">
    <property type="component" value="Unassembled WGS sequence"/>
</dbReference>
<evidence type="ECO:0000256" key="9">
    <source>
        <dbReference type="ARBA" id="ARBA00069042"/>
    </source>
</evidence>
<dbReference type="EC" id="3.4.22.34" evidence="3"/>
<evidence type="ECO:0000313" key="11">
    <source>
        <dbReference type="EMBL" id="CAF1060475.1"/>
    </source>
</evidence>
<dbReference type="GO" id="GO:0004197">
    <property type="term" value="F:cysteine-type endopeptidase activity"/>
    <property type="evidence" value="ECO:0007669"/>
    <property type="project" value="UniProtKB-EC"/>
</dbReference>
<dbReference type="PANTHER" id="PTHR12000">
    <property type="entry name" value="HEMOGLOBINASE FAMILY MEMBER"/>
    <property type="match status" value="1"/>
</dbReference>
<keyword evidence="7" id="KW-0788">Thiol protease</keyword>
<dbReference type="Gene3D" id="3.40.50.1460">
    <property type="match status" value="1"/>
</dbReference>
<evidence type="ECO:0000256" key="6">
    <source>
        <dbReference type="ARBA" id="ARBA00022801"/>
    </source>
</evidence>
<dbReference type="FunFam" id="3.40.50.1460:FF:000006">
    <property type="entry name" value="Legumain"/>
    <property type="match status" value="1"/>
</dbReference>
<evidence type="ECO:0000256" key="2">
    <source>
        <dbReference type="ARBA" id="ARBA00009941"/>
    </source>
</evidence>
<dbReference type="AlphaFoldDB" id="A0A814L5V0"/>
<dbReference type="EMBL" id="CAJNOU010000667">
    <property type="protein sequence ID" value="CAF1060475.1"/>
    <property type="molecule type" value="Genomic_DNA"/>
</dbReference>
<evidence type="ECO:0000256" key="10">
    <source>
        <dbReference type="SAM" id="SignalP"/>
    </source>
</evidence>
<evidence type="ECO:0000256" key="3">
    <source>
        <dbReference type="ARBA" id="ARBA00012628"/>
    </source>
</evidence>
<dbReference type="PRINTS" id="PR00776">
    <property type="entry name" value="HEMOGLOBNASE"/>
</dbReference>
<evidence type="ECO:0000256" key="1">
    <source>
        <dbReference type="ARBA" id="ARBA00000810"/>
    </source>
</evidence>
<protein>
    <recommendedName>
        <fullName evidence="9">Hemoglobinase</fullName>
        <ecNumber evidence="3">3.4.22.34</ecNumber>
    </recommendedName>
</protein>
<dbReference type="GO" id="GO:0006624">
    <property type="term" value="P:vacuolar protein processing"/>
    <property type="evidence" value="ECO:0007669"/>
    <property type="project" value="TreeGrafter"/>
</dbReference>
<evidence type="ECO:0000256" key="4">
    <source>
        <dbReference type="ARBA" id="ARBA00022670"/>
    </source>
</evidence>
<evidence type="ECO:0000256" key="5">
    <source>
        <dbReference type="ARBA" id="ARBA00022729"/>
    </source>
</evidence>
<reference evidence="11" key="1">
    <citation type="submission" date="2021-02" db="EMBL/GenBank/DDBJ databases">
        <authorList>
            <person name="Nowell W R."/>
        </authorList>
    </citation>
    <scope>NUCLEOTIDE SEQUENCE</scope>
</reference>
<proteinExistence type="inferred from homology"/>
<keyword evidence="5 10" id="KW-0732">Signal</keyword>
<dbReference type="InterPro" id="IPR001096">
    <property type="entry name" value="Peptidase_C13"/>
</dbReference>
<comment type="caution">
    <text evidence="11">The sequence shown here is derived from an EMBL/GenBank/DDBJ whole genome shotgun (WGS) entry which is preliminary data.</text>
</comment>
<keyword evidence="4" id="KW-0645">Protease</keyword>
<keyword evidence="6" id="KW-0378">Hydrolase</keyword>
<evidence type="ECO:0000313" key="12">
    <source>
        <dbReference type="Proteomes" id="UP000663889"/>
    </source>
</evidence>
<organism evidence="11 12">
    <name type="scientific">Rotaria sordida</name>
    <dbReference type="NCBI Taxonomy" id="392033"/>
    <lineage>
        <taxon>Eukaryota</taxon>
        <taxon>Metazoa</taxon>
        <taxon>Spiralia</taxon>
        <taxon>Gnathifera</taxon>
        <taxon>Rotifera</taxon>
        <taxon>Eurotatoria</taxon>
        <taxon>Bdelloidea</taxon>
        <taxon>Philodinida</taxon>
        <taxon>Philodinidae</taxon>
        <taxon>Rotaria</taxon>
    </lineage>
</organism>
<dbReference type="Pfam" id="PF01650">
    <property type="entry name" value="Peptidase_C13"/>
    <property type="match status" value="1"/>
</dbReference>
<sequence length="572" mass="65339">MFLRQHFILIANIILFGAVGTLAATGQNFAVLVAGSNGWYNYRHQSDVCHAYQILHKNGVPDANIVIMMYDDLAKNPENPTKGVIINHPNGKDVYHGVPHDYIGDTVTPQNFINVLLGKKDEMKGIGSGKVLESGPDDNVFVYFTDHGATGLIAFPNDVLYAKDLNKTITQMHSGKKYKEMVIYIEACESGSMLEGLLPDNINIYATTASNAEESSYACYYDDKRETYLGDLYSVNWMEDSDAEDVSKESLFKQFQVTKKKTTESHVMQYGDLKLGKARNVSQFQGENMINKPEPMSPLTDRLNTLLKWLDSDVEQLIHYRRIILDYSPESRLFILDGDNITYTASIKALDDNYEFLLHYLITFFIADSSKFSYCRLSSLSNDIRIYNTLLGIDVNSMVFIFNCFLNNDETNQYALKITNKSVDKGPGQKSTIVYGVRNRRPVYNGTLSTVSTFILEELSNDRHRPIECLPIDECISFMKMILLEIILEKYKEAVSSKIQQGSFTDIILVYDQIRDSFKNKQPIIMKVIEFLEKHRSILNVEKLNNYIVECIKNRQCLIQLENQQINIDFWV</sequence>
<comment type="catalytic activity">
    <reaction evidence="1">
        <text>Hydrolysis of proteins and small molecule substrates at -Asn-|-Xaa- bonds.</text>
        <dbReference type="EC" id="3.4.22.34"/>
    </reaction>
</comment>